<protein>
    <submittedName>
        <fullName evidence="1">Uncharacterized protein</fullName>
    </submittedName>
</protein>
<keyword evidence="2" id="KW-1185">Reference proteome</keyword>
<name>A0AAV5VWP6_9BILA</name>
<reference evidence="1" key="1">
    <citation type="submission" date="2023-10" db="EMBL/GenBank/DDBJ databases">
        <title>Genome assembly of Pristionchus species.</title>
        <authorList>
            <person name="Yoshida K."/>
            <person name="Sommer R.J."/>
        </authorList>
    </citation>
    <scope>NUCLEOTIDE SEQUENCE</scope>
    <source>
        <strain evidence="1">RS5133</strain>
    </source>
</reference>
<accession>A0AAV5VWP6</accession>
<proteinExistence type="predicted"/>
<dbReference type="EMBL" id="BTSY01000004">
    <property type="protein sequence ID" value="GMT23960.1"/>
    <property type="molecule type" value="Genomic_DNA"/>
</dbReference>
<organism evidence="1 2">
    <name type="scientific">Pristionchus fissidentatus</name>
    <dbReference type="NCBI Taxonomy" id="1538716"/>
    <lineage>
        <taxon>Eukaryota</taxon>
        <taxon>Metazoa</taxon>
        <taxon>Ecdysozoa</taxon>
        <taxon>Nematoda</taxon>
        <taxon>Chromadorea</taxon>
        <taxon>Rhabditida</taxon>
        <taxon>Rhabditina</taxon>
        <taxon>Diplogasteromorpha</taxon>
        <taxon>Diplogasteroidea</taxon>
        <taxon>Neodiplogasteridae</taxon>
        <taxon>Pristionchus</taxon>
    </lineage>
</organism>
<gene>
    <name evidence="1" type="ORF">PFISCL1PPCAC_15257</name>
</gene>
<dbReference type="Proteomes" id="UP001432322">
    <property type="component" value="Unassembled WGS sequence"/>
</dbReference>
<dbReference type="AlphaFoldDB" id="A0AAV5VWP6"/>
<feature type="non-terminal residue" evidence="1">
    <location>
        <position position="64"/>
    </location>
</feature>
<sequence length="64" mass="7171">WIGADGSMLQNVKDQYANAIIIDDVNGFDNTIIVPFLDRVKEEGLTEADIDIANIYGYIYLFDA</sequence>
<evidence type="ECO:0000313" key="2">
    <source>
        <dbReference type="Proteomes" id="UP001432322"/>
    </source>
</evidence>
<evidence type="ECO:0000313" key="1">
    <source>
        <dbReference type="EMBL" id="GMT23960.1"/>
    </source>
</evidence>
<comment type="caution">
    <text evidence="1">The sequence shown here is derived from an EMBL/GenBank/DDBJ whole genome shotgun (WGS) entry which is preliminary data.</text>
</comment>
<feature type="non-terminal residue" evidence="1">
    <location>
        <position position="1"/>
    </location>
</feature>